<name>A0A6J5NI83_9CAUD</name>
<evidence type="ECO:0000313" key="1">
    <source>
        <dbReference type="EMBL" id="CAB4158999.1"/>
    </source>
</evidence>
<gene>
    <name evidence="1" type="ORF">UFOVP713_42</name>
</gene>
<reference evidence="1" key="1">
    <citation type="submission" date="2020-04" db="EMBL/GenBank/DDBJ databases">
        <authorList>
            <person name="Chiriac C."/>
            <person name="Salcher M."/>
            <person name="Ghai R."/>
            <person name="Kavagutti S V."/>
        </authorList>
    </citation>
    <scope>NUCLEOTIDE SEQUENCE</scope>
</reference>
<protein>
    <submittedName>
        <fullName evidence="1">Uncharacterized protein</fullName>
    </submittedName>
</protein>
<proteinExistence type="predicted"/>
<organism evidence="1">
    <name type="scientific">uncultured Caudovirales phage</name>
    <dbReference type="NCBI Taxonomy" id="2100421"/>
    <lineage>
        <taxon>Viruses</taxon>
        <taxon>Duplodnaviria</taxon>
        <taxon>Heunggongvirae</taxon>
        <taxon>Uroviricota</taxon>
        <taxon>Caudoviricetes</taxon>
        <taxon>Peduoviridae</taxon>
        <taxon>Maltschvirus</taxon>
        <taxon>Maltschvirus maltsch</taxon>
    </lineage>
</organism>
<accession>A0A6J5NI83</accession>
<dbReference type="EMBL" id="LR796676">
    <property type="protein sequence ID" value="CAB4158999.1"/>
    <property type="molecule type" value="Genomic_DNA"/>
</dbReference>
<sequence length="66" mass="7185">MNNQITTNIKMTPAGVELVLTGLNQLPRGQVEALFQDIVSQYQAEIKRMQAEAHAAEGATVTDAEE</sequence>